<dbReference type="Proteomes" id="UP000295444">
    <property type="component" value="Unassembled WGS sequence"/>
</dbReference>
<evidence type="ECO:0000313" key="2">
    <source>
        <dbReference type="Proteomes" id="UP000295444"/>
    </source>
</evidence>
<evidence type="ECO:0008006" key="3">
    <source>
        <dbReference type="Google" id="ProtNLM"/>
    </source>
</evidence>
<reference evidence="1 2" key="1">
    <citation type="submission" date="2019-03" db="EMBL/GenBank/DDBJ databases">
        <title>Genomic Encyclopedia of Type Strains, Phase IV (KMG-IV): sequencing the most valuable type-strain genomes for metagenomic binning, comparative biology and taxonomic classification.</title>
        <authorList>
            <person name="Goeker M."/>
        </authorList>
    </citation>
    <scope>NUCLEOTIDE SEQUENCE [LARGE SCALE GENOMIC DNA]</scope>
    <source>
        <strain evidence="1 2">DSM 45361</strain>
    </source>
</reference>
<sequence length="107" mass="11604">MAHEKISLHTEDLAEYATRNGQVSDDIASAANTHLGNLSISPTMFGDLGDETGMHGTLTGHLSDMHGHVHTIAGHVRTLGQAVHGAKGDYEANDDLTADWYRRINQR</sequence>
<dbReference type="AlphaFoldDB" id="A0A4R6SBL3"/>
<keyword evidence="2" id="KW-1185">Reference proteome</keyword>
<proteinExistence type="predicted"/>
<dbReference type="EMBL" id="SNXZ01000003">
    <property type="protein sequence ID" value="TDP97429.1"/>
    <property type="molecule type" value="Genomic_DNA"/>
</dbReference>
<dbReference type="RefSeq" id="WP_133850637.1">
    <property type="nucleotide sequence ID" value="NZ_SNXZ01000003.1"/>
</dbReference>
<accession>A0A4R6SBL3</accession>
<protein>
    <recommendedName>
        <fullName evidence="3">Excreted virulence factor EspC (Type VII ESX diderm)</fullName>
    </recommendedName>
</protein>
<evidence type="ECO:0000313" key="1">
    <source>
        <dbReference type="EMBL" id="TDP97429.1"/>
    </source>
</evidence>
<gene>
    <name evidence="1" type="ORF">EV186_103393</name>
</gene>
<dbReference type="OrthoDB" id="3625163at2"/>
<comment type="caution">
    <text evidence="1">The sequence shown here is derived from an EMBL/GenBank/DDBJ whole genome shotgun (WGS) entry which is preliminary data.</text>
</comment>
<organism evidence="1 2">
    <name type="scientific">Labedaea rhizosphaerae</name>
    <dbReference type="NCBI Taxonomy" id="598644"/>
    <lineage>
        <taxon>Bacteria</taxon>
        <taxon>Bacillati</taxon>
        <taxon>Actinomycetota</taxon>
        <taxon>Actinomycetes</taxon>
        <taxon>Pseudonocardiales</taxon>
        <taxon>Pseudonocardiaceae</taxon>
        <taxon>Labedaea</taxon>
    </lineage>
</organism>
<name>A0A4R6SBL3_LABRH</name>